<gene>
    <name evidence="1" type="ORF">M9H77_26791</name>
</gene>
<keyword evidence="2" id="KW-1185">Reference proteome</keyword>
<dbReference type="EMBL" id="CM044706">
    <property type="protein sequence ID" value="KAI5657998.1"/>
    <property type="molecule type" value="Genomic_DNA"/>
</dbReference>
<protein>
    <submittedName>
        <fullName evidence="1">Uncharacterized protein</fullName>
    </submittedName>
</protein>
<comment type="caution">
    <text evidence="1">The sequence shown here is derived from an EMBL/GenBank/DDBJ whole genome shotgun (WGS) entry which is preliminary data.</text>
</comment>
<sequence>MAWTDQPSCQGLTLNNLWRVADRSGHIHSRTVTASSRRLRGRHSVFDIPTTLAPVDPVGPGSSIQPPPIPSRVHMPHDPYTPLLYQGRCIDAQGDDLEDVSEHVGGEGEEDVDMGDDVLSPTSMRVGVLRRRRRRRMMTILGYREDQLLEVHRIQRSCHHMVDMLSLPFVLDLIALVNWDLGISLTGTGDSQHRISMASISAASDDPDLPMDIRASRYMLSMIGKSIFTDKSGLNNFGHASCADTRDLGGCYSLLEAWIYLYVPMFASPVTASAVARNLYIEQFELLRTTCGGSVLEYRLRLDIMTVVEPHMPKRCISSVDCRAFPLLVLTHHVSIVDWIARRLGIWLSTYLTHGNSTRPGLAQTTTYELGPLQRPLPRPLGPCGGLLLPWELVPNPDLEPDLDPDSLDFFILVWGICMCSHYDLSLLVEPVLRLPLVNTVGGAPETEPYGFNGITGCRYFGQLDATP</sequence>
<dbReference type="Proteomes" id="UP001060085">
    <property type="component" value="Linkage Group LG06"/>
</dbReference>
<reference evidence="2" key="1">
    <citation type="journal article" date="2023" name="Nat. Plants">
        <title>Single-cell RNA sequencing provides a high-resolution roadmap for understanding the multicellular compartmentation of specialized metabolism.</title>
        <authorList>
            <person name="Sun S."/>
            <person name="Shen X."/>
            <person name="Li Y."/>
            <person name="Li Y."/>
            <person name="Wang S."/>
            <person name="Li R."/>
            <person name="Zhang H."/>
            <person name="Shen G."/>
            <person name="Guo B."/>
            <person name="Wei J."/>
            <person name="Xu J."/>
            <person name="St-Pierre B."/>
            <person name="Chen S."/>
            <person name="Sun C."/>
        </authorList>
    </citation>
    <scope>NUCLEOTIDE SEQUENCE [LARGE SCALE GENOMIC DNA]</scope>
</reference>
<evidence type="ECO:0000313" key="1">
    <source>
        <dbReference type="EMBL" id="KAI5657998.1"/>
    </source>
</evidence>
<evidence type="ECO:0000313" key="2">
    <source>
        <dbReference type="Proteomes" id="UP001060085"/>
    </source>
</evidence>
<organism evidence="1 2">
    <name type="scientific">Catharanthus roseus</name>
    <name type="common">Madagascar periwinkle</name>
    <name type="synonym">Vinca rosea</name>
    <dbReference type="NCBI Taxonomy" id="4058"/>
    <lineage>
        <taxon>Eukaryota</taxon>
        <taxon>Viridiplantae</taxon>
        <taxon>Streptophyta</taxon>
        <taxon>Embryophyta</taxon>
        <taxon>Tracheophyta</taxon>
        <taxon>Spermatophyta</taxon>
        <taxon>Magnoliopsida</taxon>
        <taxon>eudicotyledons</taxon>
        <taxon>Gunneridae</taxon>
        <taxon>Pentapetalae</taxon>
        <taxon>asterids</taxon>
        <taxon>lamiids</taxon>
        <taxon>Gentianales</taxon>
        <taxon>Apocynaceae</taxon>
        <taxon>Rauvolfioideae</taxon>
        <taxon>Vinceae</taxon>
        <taxon>Catharanthinae</taxon>
        <taxon>Catharanthus</taxon>
    </lineage>
</organism>
<proteinExistence type="predicted"/>
<name>A0ACC0AEY2_CATRO</name>
<accession>A0ACC0AEY2</accession>